<reference evidence="1" key="1">
    <citation type="journal article" date="2021" name="Proc. Natl. Acad. Sci. U.S.A.">
        <title>A Catalog of Tens of Thousands of Viruses from Human Metagenomes Reveals Hidden Associations with Chronic Diseases.</title>
        <authorList>
            <person name="Tisza M.J."/>
            <person name="Buck C.B."/>
        </authorList>
    </citation>
    <scope>NUCLEOTIDE SEQUENCE</scope>
    <source>
        <strain evidence="1">CttG313</strain>
    </source>
</reference>
<name>A0A8S5TS56_9CAUD</name>
<evidence type="ECO:0000313" key="1">
    <source>
        <dbReference type="EMBL" id="DAF85019.1"/>
    </source>
</evidence>
<proteinExistence type="predicted"/>
<organism evidence="1">
    <name type="scientific">Siphoviridae sp. cttG313</name>
    <dbReference type="NCBI Taxonomy" id="2825704"/>
    <lineage>
        <taxon>Viruses</taxon>
        <taxon>Duplodnaviria</taxon>
        <taxon>Heunggongvirae</taxon>
        <taxon>Uroviricota</taxon>
        <taxon>Caudoviricetes</taxon>
    </lineage>
</organism>
<accession>A0A8S5TS56</accession>
<protein>
    <submittedName>
        <fullName evidence="1">Tail assembly chaperone protein</fullName>
    </submittedName>
</protein>
<sequence>MAENLSAFLKQNVEVVNETEYVASKRIKDANGEPIAWKIKTLPTEETEKMRKKFTRRITDRNTRQTEERFDTTAFNEELLSKTVTYPNLYDAELQDSWGVTEPVDLVKAMLTPGEYADILAAATEAQGYDVGMKDKVKEVKNS</sequence>
<dbReference type="InterPro" id="IPR014986">
    <property type="entry name" value="XkdN-like"/>
</dbReference>
<dbReference type="InterPro" id="IPR038559">
    <property type="entry name" value="XkdN-like_sf"/>
</dbReference>
<dbReference type="Gene3D" id="3.30.2220.30">
    <property type="match status" value="1"/>
</dbReference>
<dbReference type="EMBL" id="BK015917">
    <property type="protein sequence ID" value="DAF85019.1"/>
    <property type="molecule type" value="Genomic_DNA"/>
</dbReference>
<dbReference type="Pfam" id="PF08890">
    <property type="entry name" value="Phage_TAC_5"/>
    <property type="match status" value="1"/>
</dbReference>